<proteinExistence type="predicted"/>
<evidence type="ECO:0000313" key="2">
    <source>
        <dbReference type="Proteomes" id="UP001562457"/>
    </source>
</evidence>
<protein>
    <submittedName>
        <fullName evidence="1">Uncharacterized protein</fullName>
    </submittedName>
</protein>
<comment type="caution">
    <text evidence="1">The sequence shown here is derived from an EMBL/GenBank/DDBJ whole genome shotgun (WGS) entry which is preliminary data.</text>
</comment>
<dbReference type="Proteomes" id="UP001562457">
    <property type="component" value="Unassembled WGS sequence"/>
</dbReference>
<reference evidence="1 2" key="1">
    <citation type="submission" date="2024-06" db="EMBL/GenBank/DDBJ databases">
        <title>Draft genome sequence of Helicobacter trogontum NHP16-4001.</title>
        <authorList>
            <person name="Rimbara E."/>
            <person name="Suzuki M."/>
        </authorList>
    </citation>
    <scope>NUCLEOTIDE SEQUENCE [LARGE SCALE GENOMIC DNA]</scope>
    <source>
        <strain evidence="1 2">NHP16-4001</strain>
    </source>
</reference>
<accession>A0ABQ0D3X3</accession>
<dbReference type="RefSeq" id="WP_267892991.1">
    <property type="nucleotide sequence ID" value="NZ_FZNF01000046.1"/>
</dbReference>
<organism evidence="1 2">
    <name type="scientific">Helicobacter trogontum</name>
    <dbReference type="NCBI Taxonomy" id="50960"/>
    <lineage>
        <taxon>Bacteria</taxon>
        <taxon>Pseudomonadati</taxon>
        <taxon>Campylobacterota</taxon>
        <taxon>Epsilonproteobacteria</taxon>
        <taxon>Campylobacterales</taxon>
        <taxon>Helicobacteraceae</taxon>
        <taxon>Helicobacter</taxon>
    </lineage>
</organism>
<evidence type="ECO:0000313" key="1">
    <source>
        <dbReference type="EMBL" id="GAB0173033.1"/>
    </source>
</evidence>
<dbReference type="EMBL" id="BAAFHN010000021">
    <property type="protein sequence ID" value="GAB0173033.1"/>
    <property type="molecule type" value="Genomic_DNA"/>
</dbReference>
<gene>
    <name evidence="1" type="ORF">NHP164001_10490</name>
</gene>
<name>A0ABQ0D3X3_9HELI</name>
<sequence length="43" mass="5055">MPLIYIHTKAKPRAKTSDINYKNNKNISNYKKMINNLLHLKAL</sequence>
<keyword evidence="2" id="KW-1185">Reference proteome</keyword>